<keyword evidence="3" id="KW-1185">Reference proteome</keyword>
<protein>
    <submittedName>
        <fullName evidence="2">Uncharacterized protein</fullName>
    </submittedName>
</protein>
<evidence type="ECO:0000313" key="2">
    <source>
        <dbReference type="EMBL" id="KAF8369527.1"/>
    </source>
</evidence>
<name>A0A835D0E7_TETSI</name>
<feature type="transmembrane region" description="Helical" evidence="1">
    <location>
        <begin position="29"/>
        <end position="54"/>
    </location>
</feature>
<proteinExistence type="predicted"/>
<feature type="transmembrane region" description="Helical" evidence="1">
    <location>
        <begin position="66"/>
        <end position="83"/>
    </location>
</feature>
<gene>
    <name evidence="2" type="ORF">HHK36_032448</name>
</gene>
<comment type="caution">
    <text evidence="2">The sequence shown here is derived from an EMBL/GenBank/DDBJ whole genome shotgun (WGS) entry which is preliminary data.</text>
</comment>
<reference evidence="2 3" key="1">
    <citation type="submission" date="2020-04" db="EMBL/GenBank/DDBJ databases">
        <title>Plant Genome Project.</title>
        <authorList>
            <person name="Zhang R.-G."/>
        </authorList>
    </citation>
    <scope>NUCLEOTIDE SEQUENCE [LARGE SCALE GENOMIC DNA]</scope>
    <source>
        <strain evidence="2">YNK0</strain>
        <tissue evidence="2">Leaf</tissue>
    </source>
</reference>
<keyword evidence="1" id="KW-1133">Transmembrane helix</keyword>
<evidence type="ECO:0000313" key="3">
    <source>
        <dbReference type="Proteomes" id="UP000655225"/>
    </source>
</evidence>
<dbReference type="Proteomes" id="UP000655225">
    <property type="component" value="Unassembled WGS sequence"/>
</dbReference>
<keyword evidence="1" id="KW-0472">Membrane</keyword>
<organism evidence="2 3">
    <name type="scientific">Tetracentron sinense</name>
    <name type="common">Spur-leaf</name>
    <dbReference type="NCBI Taxonomy" id="13715"/>
    <lineage>
        <taxon>Eukaryota</taxon>
        <taxon>Viridiplantae</taxon>
        <taxon>Streptophyta</taxon>
        <taxon>Embryophyta</taxon>
        <taxon>Tracheophyta</taxon>
        <taxon>Spermatophyta</taxon>
        <taxon>Magnoliopsida</taxon>
        <taxon>Trochodendrales</taxon>
        <taxon>Trochodendraceae</taxon>
        <taxon>Tetracentron</taxon>
    </lineage>
</organism>
<sequence>MHSRMFFFPFDVLPRSDRPGDHSQIFHRLLLSLLLVPLLPLLAANLVLPLLAPLGLVAALASKCPFFPRCFSLLLVFLAYRAAQNLESTMNKEDNLGTTSLDAMLPTLLSITVIVYRLGGSTPHPYGSSGTIFLLQPPVLALRC</sequence>
<evidence type="ECO:0000256" key="1">
    <source>
        <dbReference type="SAM" id="Phobius"/>
    </source>
</evidence>
<dbReference type="EMBL" id="JABCRI010000692">
    <property type="protein sequence ID" value="KAF8369527.1"/>
    <property type="molecule type" value="Genomic_DNA"/>
</dbReference>
<dbReference type="AlphaFoldDB" id="A0A835D0E7"/>
<accession>A0A835D0E7</accession>
<keyword evidence="1" id="KW-0812">Transmembrane</keyword>